<dbReference type="EMBL" id="NXLZ01000001">
    <property type="protein sequence ID" value="TKX32040.1"/>
    <property type="molecule type" value="Genomic_DNA"/>
</dbReference>
<evidence type="ECO:0000256" key="4">
    <source>
        <dbReference type="ARBA" id="ARBA00022833"/>
    </source>
</evidence>
<dbReference type="InterPro" id="IPR042088">
    <property type="entry name" value="OligoPept_F_C"/>
</dbReference>
<dbReference type="OrthoDB" id="9766487at2"/>
<dbReference type="RefSeq" id="WP_137619895.1">
    <property type="nucleotide sequence ID" value="NZ_NXLZ01000001.1"/>
</dbReference>
<dbReference type="GO" id="GO:0046872">
    <property type="term" value="F:metal ion binding"/>
    <property type="evidence" value="ECO:0007669"/>
    <property type="project" value="UniProtKB-UniRule"/>
</dbReference>
<dbReference type="InterPro" id="IPR013647">
    <property type="entry name" value="OligopepF_N_dom"/>
</dbReference>
<dbReference type="Gene3D" id="1.10.1370.20">
    <property type="entry name" value="Oligoendopeptidase f, C-terminal domain"/>
    <property type="match status" value="1"/>
</dbReference>
<comment type="cofactor">
    <cofactor evidence="6">
        <name>Zn(2+)</name>
        <dbReference type="ChEBI" id="CHEBI:29105"/>
    </cofactor>
    <text evidence="6">Binds 1 zinc ion.</text>
</comment>
<sequence>MTQWDLSILFQSEKELENQTSQCIYETEIFKKKYENKLELLNQDEFLNALKMYENLNLNLSKIMTYAYLCFAKDTSKGSFYAKYEQECQKAEENLLFFELEFCKINEEKAKEFIAFCQDYSFYLSNLLKNKTYNLSQKEERIMLYMSNTGAHAFSRLFDESMSSLKVSFDDQKLSEEEILSKLYDNDRKIRKKAAKKFTKALSKNINLLTFIFNMIKTELGNICKLRGYEDAETPRHLNNQISKQSVDALIKTAQKNFSLVSRFYKRKKQILGFNQLKDYDRYAPIGKEANFSFNESKKIILEAFYDFSPIFGDIAKEAFEKGWIDAYPQDKKQGGAFSHSATPDSHPFILLNYTNKRRDLFTLAHELGHTIHQKLSYNVSFLNQNTPLTTAETASVFAEMLVFDYVKNKLKKEELIALYAAKIEDIFATLYRQINFTCFERRVHSHKHELSTEEISKIWMEESQQMFKESVNLTKNYALWWSYIPHFIHSPFYCYAYAYAQLLVLTLYGLYKRKSNQNFKELYIKMLSLGGSVSPKELVSMFGFDIESEDFWKIGIIEIEKIIDEFMEL</sequence>
<dbReference type="Gene3D" id="1.20.140.70">
    <property type="entry name" value="Oligopeptidase f, N-terminal domain"/>
    <property type="match status" value="1"/>
</dbReference>
<keyword evidence="7" id="KW-0472">Membrane</keyword>
<evidence type="ECO:0000256" key="7">
    <source>
        <dbReference type="SAM" id="Phobius"/>
    </source>
</evidence>
<feature type="domain" description="Peptidase M3A/M3B catalytic" evidence="8">
    <location>
        <begin position="183"/>
        <end position="554"/>
    </location>
</feature>
<keyword evidence="3 6" id="KW-0378">Hydrolase</keyword>
<proteinExistence type="inferred from homology"/>
<dbReference type="PANTHER" id="PTHR11804">
    <property type="entry name" value="PROTEASE M3 THIMET OLIGOPEPTIDASE-RELATED"/>
    <property type="match status" value="1"/>
</dbReference>
<evidence type="ECO:0000259" key="9">
    <source>
        <dbReference type="Pfam" id="PF08439"/>
    </source>
</evidence>
<keyword evidence="5 6" id="KW-0482">Metalloprotease</keyword>
<dbReference type="NCBIfam" id="TIGR02290">
    <property type="entry name" value="M3_fam_3"/>
    <property type="match status" value="1"/>
</dbReference>
<evidence type="ECO:0000259" key="8">
    <source>
        <dbReference type="Pfam" id="PF01432"/>
    </source>
</evidence>
<dbReference type="CDD" id="cd09610">
    <property type="entry name" value="M3B_PepF"/>
    <property type="match status" value="1"/>
</dbReference>
<dbReference type="PANTHER" id="PTHR11804:SF5">
    <property type="entry name" value="OLIGOENDOPEPTIDASE F"/>
    <property type="match status" value="1"/>
</dbReference>
<evidence type="ECO:0000256" key="6">
    <source>
        <dbReference type="RuleBase" id="RU003435"/>
    </source>
</evidence>
<reference evidence="10 11" key="1">
    <citation type="submission" date="2018-05" db="EMBL/GenBank/DDBJ databases">
        <title>Novel Campyloabacter and Helicobacter Species and Strains.</title>
        <authorList>
            <person name="Mannion A.J."/>
            <person name="Shen Z."/>
            <person name="Fox J.G."/>
        </authorList>
    </citation>
    <scope>NUCLEOTIDE SEQUENCE [LARGE SCALE GENOMIC DNA]</scope>
    <source>
        <strain evidence="11">MIT17-664</strain>
    </source>
</reference>
<evidence type="ECO:0000256" key="1">
    <source>
        <dbReference type="ARBA" id="ARBA00022670"/>
    </source>
</evidence>
<protein>
    <submittedName>
        <fullName evidence="10">Oligoendopeptidase F</fullName>
    </submittedName>
</protein>
<evidence type="ECO:0000256" key="3">
    <source>
        <dbReference type="ARBA" id="ARBA00022801"/>
    </source>
</evidence>
<dbReference type="InterPro" id="IPR011977">
    <property type="entry name" value="Pept_M3B_clade3"/>
</dbReference>
<evidence type="ECO:0000313" key="11">
    <source>
        <dbReference type="Proteomes" id="UP000308838"/>
    </source>
</evidence>
<dbReference type="SUPFAM" id="SSF55486">
    <property type="entry name" value="Metalloproteases ('zincins'), catalytic domain"/>
    <property type="match status" value="1"/>
</dbReference>
<evidence type="ECO:0000256" key="2">
    <source>
        <dbReference type="ARBA" id="ARBA00022723"/>
    </source>
</evidence>
<evidence type="ECO:0000313" key="10">
    <source>
        <dbReference type="EMBL" id="TKX32040.1"/>
    </source>
</evidence>
<dbReference type="AlphaFoldDB" id="A0A4U7BP88"/>
<name>A0A4U7BP88_9BACT</name>
<evidence type="ECO:0000256" key="5">
    <source>
        <dbReference type="ARBA" id="ARBA00023049"/>
    </source>
</evidence>
<feature type="domain" description="Oligopeptidase F N-terminal" evidence="9">
    <location>
        <begin position="101"/>
        <end position="166"/>
    </location>
</feature>
<comment type="caution">
    <text evidence="10">The sequence shown here is derived from an EMBL/GenBank/DDBJ whole genome shotgun (WGS) entry which is preliminary data.</text>
</comment>
<keyword evidence="7" id="KW-0812">Transmembrane</keyword>
<dbReference type="InterPro" id="IPR045090">
    <property type="entry name" value="Pept_M3A_M3B"/>
</dbReference>
<gene>
    <name evidence="10" type="ORF">CQA69_00560</name>
</gene>
<keyword evidence="7" id="KW-1133">Transmembrane helix</keyword>
<keyword evidence="4 6" id="KW-0862">Zinc</keyword>
<comment type="similarity">
    <text evidence="6">Belongs to the peptidase M3 family.</text>
</comment>
<keyword evidence="2 6" id="KW-0479">Metal-binding</keyword>
<dbReference type="Proteomes" id="UP000308838">
    <property type="component" value="Unassembled WGS sequence"/>
</dbReference>
<dbReference type="Pfam" id="PF08439">
    <property type="entry name" value="Peptidase_M3_N"/>
    <property type="match status" value="1"/>
</dbReference>
<accession>A0A4U7BP88</accession>
<dbReference type="GO" id="GO:0006508">
    <property type="term" value="P:proteolysis"/>
    <property type="evidence" value="ECO:0007669"/>
    <property type="project" value="UniProtKB-KW"/>
</dbReference>
<dbReference type="GO" id="GO:0004222">
    <property type="term" value="F:metalloendopeptidase activity"/>
    <property type="evidence" value="ECO:0007669"/>
    <property type="project" value="InterPro"/>
</dbReference>
<dbReference type="InterPro" id="IPR001567">
    <property type="entry name" value="Pept_M3A_M3B_dom"/>
</dbReference>
<dbReference type="GO" id="GO:0006518">
    <property type="term" value="P:peptide metabolic process"/>
    <property type="evidence" value="ECO:0007669"/>
    <property type="project" value="TreeGrafter"/>
</dbReference>
<keyword evidence="11" id="KW-1185">Reference proteome</keyword>
<keyword evidence="1 6" id="KW-0645">Protease</keyword>
<dbReference type="Pfam" id="PF01432">
    <property type="entry name" value="Peptidase_M3"/>
    <property type="match status" value="1"/>
</dbReference>
<feature type="transmembrane region" description="Helical" evidence="7">
    <location>
        <begin position="493"/>
        <end position="512"/>
    </location>
</feature>
<organism evidence="10 11">
    <name type="scientific">Campylobacter estrildidarum</name>
    <dbReference type="NCBI Taxonomy" id="2510189"/>
    <lineage>
        <taxon>Bacteria</taxon>
        <taxon>Pseudomonadati</taxon>
        <taxon>Campylobacterota</taxon>
        <taxon>Epsilonproteobacteria</taxon>
        <taxon>Campylobacterales</taxon>
        <taxon>Campylobacteraceae</taxon>
        <taxon>Campylobacter</taxon>
    </lineage>
</organism>